<dbReference type="PANTHER" id="PTHR43784:SF2">
    <property type="entry name" value="GDSL-LIKE LIPASE_ACYLHYDROLASE, PUTATIVE (AFU_ORTHOLOGUE AFUA_2G00820)-RELATED"/>
    <property type="match status" value="1"/>
</dbReference>
<evidence type="ECO:0000256" key="1">
    <source>
        <dbReference type="SAM" id="MobiDB-lite"/>
    </source>
</evidence>
<dbReference type="EMBL" id="MWQN01000001">
    <property type="protein sequence ID" value="OPC84550.1"/>
    <property type="molecule type" value="Genomic_DNA"/>
</dbReference>
<protein>
    <submittedName>
        <fullName evidence="3">GDSL family lipase</fullName>
    </submittedName>
</protein>
<feature type="domain" description="SGNH hydrolase-type esterase" evidence="2">
    <location>
        <begin position="13"/>
        <end position="186"/>
    </location>
</feature>
<proteinExistence type="predicted"/>
<name>A0A1T3P6R1_9ACTN</name>
<dbReference type="SUPFAM" id="SSF52266">
    <property type="entry name" value="SGNH hydrolase"/>
    <property type="match status" value="1"/>
</dbReference>
<feature type="region of interest" description="Disordered" evidence="1">
    <location>
        <begin position="235"/>
        <end position="281"/>
    </location>
</feature>
<gene>
    <name evidence="3" type="ORF">B4N89_29755</name>
</gene>
<dbReference type="Gene3D" id="3.40.50.1110">
    <property type="entry name" value="SGNH hydrolase"/>
    <property type="match status" value="1"/>
</dbReference>
<dbReference type="PANTHER" id="PTHR43784">
    <property type="entry name" value="GDSL-LIKE LIPASE/ACYLHYDROLASE, PUTATIVE (AFU_ORTHOLOGUE AFUA_2G00820)-RELATED"/>
    <property type="match status" value="1"/>
</dbReference>
<reference evidence="3 4" key="1">
    <citation type="submission" date="2017-03" db="EMBL/GenBank/DDBJ databases">
        <title>Draft genome sequence of Streptomyces scabrisporus NF3, endophyte isolated from Amphipterygium adstringens.</title>
        <authorList>
            <person name="Vazquez M."/>
            <person name="Ceapa C.D."/>
            <person name="Rodriguez Luna D."/>
            <person name="Sanchez Esquivel S."/>
        </authorList>
    </citation>
    <scope>NUCLEOTIDE SEQUENCE [LARGE SCALE GENOMIC DNA]</scope>
    <source>
        <strain evidence="3 4">NF3</strain>
    </source>
</reference>
<keyword evidence="4" id="KW-1185">Reference proteome</keyword>
<sequence length="281" mass="30507">MLNTHPTFETFVAVGDSFTEGMSDPDAQGNYRGWADLLADRLAVDTPTLRYANLAVRGKLIRQIADEQVDTAVALDGALISLAGGLNDVLRPRCDVGAVCAVFEQAAAKLAAGGGHLVLFRSTDPTRRLRSSARLMPRIERLVEFVDTVGARHDATVVDLFTARVFDDPRLWADDRLHLSTEGHRRVAEATARALGLPGDDDWRAPLPAAAPRTWGDRRRADARWARTHLGPWLARRATGRSSGDGRAPKRAELTPWRQGSRPGPGEDLAGPARPTARTSG</sequence>
<evidence type="ECO:0000313" key="3">
    <source>
        <dbReference type="EMBL" id="OPC84550.1"/>
    </source>
</evidence>
<dbReference type="Proteomes" id="UP000190037">
    <property type="component" value="Unassembled WGS sequence"/>
</dbReference>
<dbReference type="Pfam" id="PF13472">
    <property type="entry name" value="Lipase_GDSL_2"/>
    <property type="match status" value="1"/>
</dbReference>
<dbReference type="InterPro" id="IPR053140">
    <property type="entry name" value="GDSL_Rv0518-like"/>
</dbReference>
<organism evidence="3 4">
    <name type="scientific">Embleya scabrispora</name>
    <dbReference type="NCBI Taxonomy" id="159449"/>
    <lineage>
        <taxon>Bacteria</taxon>
        <taxon>Bacillati</taxon>
        <taxon>Actinomycetota</taxon>
        <taxon>Actinomycetes</taxon>
        <taxon>Kitasatosporales</taxon>
        <taxon>Streptomycetaceae</taxon>
        <taxon>Embleya</taxon>
    </lineage>
</organism>
<evidence type="ECO:0000259" key="2">
    <source>
        <dbReference type="Pfam" id="PF13472"/>
    </source>
</evidence>
<evidence type="ECO:0000313" key="4">
    <source>
        <dbReference type="Proteomes" id="UP000190037"/>
    </source>
</evidence>
<dbReference type="InterPro" id="IPR036514">
    <property type="entry name" value="SGNH_hydro_sf"/>
</dbReference>
<dbReference type="STRING" id="159449.B4N89_29755"/>
<comment type="caution">
    <text evidence="3">The sequence shown here is derived from an EMBL/GenBank/DDBJ whole genome shotgun (WGS) entry which is preliminary data.</text>
</comment>
<accession>A0A1T3P6R1</accession>
<dbReference type="CDD" id="cd01832">
    <property type="entry name" value="SGNH_hydrolase_like_1"/>
    <property type="match status" value="1"/>
</dbReference>
<dbReference type="InterPro" id="IPR013830">
    <property type="entry name" value="SGNH_hydro"/>
</dbReference>
<dbReference type="AlphaFoldDB" id="A0A1T3P6R1"/>
<dbReference type="OrthoDB" id="3465773at2"/>
<dbReference type="RefSeq" id="WP_078978848.1">
    <property type="nucleotide sequence ID" value="NZ_MWQN01000001.1"/>
</dbReference>